<keyword evidence="3" id="KW-0805">Transcription regulation</keyword>
<feature type="compositionally biased region" description="Polar residues" evidence="6">
    <location>
        <begin position="60"/>
        <end position="74"/>
    </location>
</feature>
<dbReference type="AlphaFoldDB" id="A0A1E5R0I6"/>
<dbReference type="EMBL" id="LPNM01000012">
    <property type="protein sequence ID" value="OEJ80406.1"/>
    <property type="molecule type" value="Genomic_DNA"/>
</dbReference>
<organism evidence="7 8">
    <name type="scientific">Hanseniaspora osmophila</name>
    <dbReference type="NCBI Taxonomy" id="56408"/>
    <lineage>
        <taxon>Eukaryota</taxon>
        <taxon>Fungi</taxon>
        <taxon>Dikarya</taxon>
        <taxon>Ascomycota</taxon>
        <taxon>Saccharomycotina</taxon>
        <taxon>Saccharomycetes</taxon>
        <taxon>Saccharomycodales</taxon>
        <taxon>Saccharomycodaceae</taxon>
        <taxon>Hanseniaspora</taxon>
    </lineage>
</organism>
<reference evidence="8" key="1">
    <citation type="journal article" date="2016" name="Genome Announc.">
        <title>Genome sequences of three species of Hanseniaspora isolated from spontaneous wine fermentations.</title>
        <authorList>
            <person name="Sternes P.R."/>
            <person name="Lee D."/>
            <person name="Kutyna D.R."/>
            <person name="Borneman A.R."/>
        </authorList>
    </citation>
    <scope>NUCLEOTIDE SEQUENCE [LARGE SCALE GENOMIC DNA]</scope>
    <source>
        <strain evidence="8">AWRI3579</strain>
    </source>
</reference>
<comment type="caution">
    <text evidence="7">The sequence shown here is derived from an EMBL/GenBank/DDBJ whole genome shotgun (WGS) entry which is preliminary data.</text>
</comment>
<accession>A0A1E5R0I6</accession>
<sequence length="174" mass="19482">MSEITRINKIVDQLVSSLESIVQYSQFSYKDEDDNNNGDTNDEGDDSDHGGLGNDDYFGSTDQYGNPQSTNTKSSAFEEITTISVNDSTQSISLVHTKAMQLITGIQELLLITRSFKERWVIGQASTFLKFAENGEALVQEEKSTQESENDEMLDSFEQKSQLLSKAMDELLKK</sequence>
<proteinExistence type="inferred from homology"/>
<name>A0A1E5R0I6_9ASCO</name>
<dbReference type="InParanoid" id="A0A1E5R0I6"/>
<evidence type="ECO:0000313" key="8">
    <source>
        <dbReference type="Proteomes" id="UP000095728"/>
    </source>
</evidence>
<feature type="compositionally biased region" description="Acidic residues" evidence="6">
    <location>
        <begin position="31"/>
        <end position="46"/>
    </location>
</feature>
<evidence type="ECO:0000256" key="3">
    <source>
        <dbReference type="ARBA" id="ARBA00023015"/>
    </source>
</evidence>
<protein>
    <recommendedName>
        <fullName evidence="9">Mediator of RNA polymerase II transcription subunit 22</fullName>
    </recommendedName>
</protein>
<comment type="similarity">
    <text evidence="2">Belongs to the Mediator complex subunit 22 family.</text>
</comment>
<dbReference type="InterPro" id="IPR009332">
    <property type="entry name" value="Med22"/>
</dbReference>
<keyword evidence="5" id="KW-0539">Nucleus</keyword>
<evidence type="ECO:0000256" key="6">
    <source>
        <dbReference type="SAM" id="MobiDB-lite"/>
    </source>
</evidence>
<dbReference type="OrthoDB" id="203279at2759"/>
<comment type="subcellular location">
    <subcellularLocation>
        <location evidence="1">Nucleus</location>
    </subcellularLocation>
</comment>
<evidence type="ECO:0000256" key="1">
    <source>
        <dbReference type="ARBA" id="ARBA00004123"/>
    </source>
</evidence>
<gene>
    <name evidence="7" type="ORF">AWRI3579_g4538</name>
</gene>
<dbReference type="GO" id="GO:0003712">
    <property type="term" value="F:transcription coregulator activity"/>
    <property type="evidence" value="ECO:0007669"/>
    <property type="project" value="InterPro"/>
</dbReference>
<evidence type="ECO:0000313" key="7">
    <source>
        <dbReference type="EMBL" id="OEJ80406.1"/>
    </source>
</evidence>
<dbReference type="GO" id="GO:0006357">
    <property type="term" value="P:regulation of transcription by RNA polymerase II"/>
    <property type="evidence" value="ECO:0007669"/>
    <property type="project" value="InterPro"/>
</dbReference>
<dbReference type="GO" id="GO:0016592">
    <property type="term" value="C:mediator complex"/>
    <property type="evidence" value="ECO:0007669"/>
    <property type="project" value="InterPro"/>
</dbReference>
<dbReference type="Pfam" id="PF06179">
    <property type="entry name" value="Med22"/>
    <property type="match status" value="1"/>
</dbReference>
<evidence type="ECO:0000256" key="2">
    <source>
        <dbReference type="ARBA" id="ARBA00005942"/>
    </source>
</evidence>
<evidence type="ECO:0000256" key="4">
    <source>
        <dbReference type="ARBA" id="ARBA00023163"/>
    </source>
</evidence>
<dbReference type="Gene3D" id="6.10.280.160">
    <property type="entry name" value="Mediator of RNA polymerase II transcription subunit 22"/>
    <property type="match status" value="1"/>
</dbReference>
<keyword evidence="4" id="KW-0804">Transcription</keyword>
<evidence type="ECO:0000256" key="5">
    <source>
        <dbReference type="ARBA" id="ARBA00023242"/>
    </source>
</evidence>
<evidence type="ECO:0008006" key="9">
    <source>
        <dbReference type="Google" id="ProtNLM"/>
    </source>
</evidence>
<keyword evidence="8" id="KW-1185">Reference proteome</keyword>
<dbReference type="Proteomes" id="UP000095728">
    <property type="component" value="Unassembled WGS sequence"/>
</dbReference>
<feature type="region of interest" description="Disordered" evidence="6">
    <location>
        <begin position="29"/>
        <end position="74"/>
    </location>
</feature>